<evidence type="ECO:0000313" key="2">
    <source>
        <dbReference type="Proteomes" id="UP001353858"/>
    </source>
</evidence>
<name>A0AAN7SD72_9COLE</name>
<dbReference type="Proteomes" id="UP001353858">
    <property type="component" value="Unassembled WGS sequence"/>
</dbReference>
<comment type="caution">
    <text evidence="1">The sequence shown here is derived from an EMBL/GenBank/DDBJ whole genome shotgun (WGS) entry which is preliminary data.</text>
</comment>
<keyword evidence="2" id="KW-1185">Reference proteome</keyword>
<dbReference type="AlphaFoldDB" id="A0AAN7SD72"/>
<sequence length="440" mass="50303">MSSSSKQVLTSDGAVVAAKKSQICPQCEYQFTRSDNLKRHLKNSCKGVALNKVMKRKFEIEAQSSSKKKSNDNKKGVIVNVRCNECQEDVPKAHYRGHLRSNRHKINACRFIDDEGVQIIQSAFQDRLMSYKLSPSNQHVKRNLYKTGGGTFTPKVILNEKIVALLKFQFQPLVNTSDSSQEYYANTNYDFQIAQGDNLPKVDLLMVMQYISNSACYNTVEIKGVKAMRATRQDHIKSAIGYVQLKRTEQLCTVKCQICPEHKIKSKNYAVSRVVNESEDEIVNVTCHDCPASEGGCKHALAWMHEKSTEPATIEVECYWKKPLILSSDIRYITTKNFELLKWQPRKKYQVYHFSETLESCVLPIDWIKDGKKGEYQGEYDSKKASNYIRNGKLPYKKWSKSSFLVLQSFWFTKVTEAEPTVDFRSLGGHSLCSPGNKLY</sequence>
<proteinExistence type="predicted"/>
<protein>
    <submittedName>
        <fullName evidence="1">Uncharacterized protein</fullName>
    </submittedName>
</protein>
<dbReference type="PANTHER" id="PTHR39953:SF1">
    <property type="entry name" value="RE54151P"/>
    <property type="match status" value="1"/>
</dbReference>
<accession>A0AAN7SD72</accession>
<reference evidence="2" key="1">
    <citation type="submission" date="2023-01" db="EMBL/GenBank/DDBJ databases">
        <title>Key to firefly adult light organ development and bioluminescence: homeobox transcription factors regulate luciferase expression and transportation to peroxisome.</title>
        <authorList>
            <person name="Fu X."/>
        </authorList>
    </citation>
    <scope>NUCLEOTIDE SEQUENCE [LARGE SCALE GENOMIC DNA]</scope>
</reference>
<gene>
    <name evidence="1" type="ORF">RN001_002292</name>
</gene>
<dbReference type="Gene3D" id="3.30.160.60">
    <property type="entry name" value="Classic Zinc Finger"/>
    <property type="match status" value="1"/>
</dbReference>
<dbReference type="EMBL" id="JARPUR010000001">
    <property type="protein sequence ID" value="KAK4886021.1"/>
    <property type="molecule type" value="Genomic_DNA"/>
</dbReference>
<evidence type="ECO:0000313" key="1">
    <source>
        <dbReference type="EMBL" id="KAK4886021.1"/>
    </source>
</evidence>
<organism evidence="1 2">
    <name type="scientific">Aquatica leii</name>
    <dbReference type="NCBI Taxonomy" id="1421715"/>
    <lineage>
        <taxon>Eukaryota</taxon>
        <taxon>Metazoa</taxon>
        <taxon>Ecdysozoa</taxon>
        <taxon>Arthropoda</taxon>
        <taxon>Hexapoda</taxon>
        <taxon>Insecta</taxon>
        <taxon>Pterygota</taxon>
        <taxon>Neoptera</taxon>
        <taxon>Endopterygota</taxon>
        <taxon>Coleoptera</taxon>
        <taxon>Polyphaga</taxon>
        <taxon>Elateriformia</taxon>
        <taxon>Elateroidea</taxon>
        <taxon>Lampyridae</taxon>
        <taxon>Luciolinae</taxon>
        <taxon>Aquatica</taxon>
    </lineage>
</organism>
<dbReference type="PANTHER" id="PTHR39953">
    <property type="entry name" value="RE54151P"/>
    <property type="match status" value="1"/>
</dbReference>